<feature type="domain" description="M23ase beta-sheet core" evidence="1">
    <location>
        <begin position="76"/>
        <end position="156"/>
    </location>
</feature>
<accession>A0A1F6MA36</accession>
<dbReference type="STRING" id="1798680.A3J66_04090"/>
<dbReference type="GO" id="GO:0004222">
    <property type="term" value="F:metalloendopeptidase activity"/>
    <property type="evidence" value="ECO:0007669"/>
    <property type="project" value="TreeGrafter"/>
</dbReference>
<name>A0A1F6MA36_9BACT</name>
<gene>
    <name evidence="2" type="ORF">A3J66_04090</name>
</gene>
<dbReference type="PANTHER" id="PTHR21666">
    <property type="entry name" value="PEPTIDASE-RELATED"/>
    <property type="match status" value="1"/>
</dbReference>
<evidence type="ECO:0000313" key="3">
    <source>
        <dbReference type="Proteomes" id="UP000176282"/>
    </source>
</evidence>
<organism evidence="2 3">
    <name type="scientific">Candidatus Magasanikbacteria bacterium RIFCSPHIGHO2_02_FULL_47_14</name>
    <dbReference type="NCBI Taxonomy" id="1798680"/>
    <lineage>
        <taxon>Bacteria</taxon>
        <taxon>Candidatus Magasanikiibacteriota</taxon>
    </lineage>
</organism>
<evidence type="ECO:0000259" key="1">
    <source>
        <dbReference type="Pfam" id="PF01551"/>
    </source>
</evidence>
<protein>
    <recommendedName>
        <fullName evidence="1">M23ase beta-sheet core domain-containing protein</fullName>
    </recommendedName>
</protein>
<dbReference type="SUPFAM" id="SSF51261">
    <property type="entry name" value="Duplicated hybrid motif"/>
    <property type="match status" value="1"/>
</dbReference>
<dbReference type="PANTHER" id="PTHR21666:SF270">
    <property type="entry name" value="MUREIN HYDROLASE ACTIVATOR ENVC"/>
    <property type="match status" value="1"/>
</dbReference>
<dbReference type="Gene3D" id="2.70.70.10">
    <property type="entry name" value="Glucose Permease (Domain IIA)"/>
    <property type="match status" value="1"/>
</dbReference>
<reference evidence="2 3" key="1">
    <citation type="journal article" date="2016" name="Nat. Commun.">
        <title>Thousands of microbial genomes shed light on interconnected biogeochemical processes in an aquifer system.</title>
        <authorList>
            <person name="Anantharaman K."/>
            <person name="Brown C.T."/>
            <person name="Hug L.A."/>
            <person name="Sharon I."/>
            <person name="Castelle C.J."/>
            <person name="Probst A.J."/>
            <person name="Thomas B.C."/>
            <person name="Singh A."/>
            <person name="Wilkins M.J."/>
            <person name="Karaoz U."/>
            <person name="Brodie E.L."/>
            <person name="Williams K.H."/>
            <person name="Hubbard S.S."/>
            <person name="Banfield J.F."/>
        </authorList>
    </citation>
    <scope>NUCLEOTIDE SEQUENCE [LARGE SCALE GENOMIC DNA]</scope>
</reference>
<dbReference type="InterPro" id="IPR016047">
    <property type="entry name" value="M23ase_b-sheet_dom"/>
</dbReference>
<dbReference type="CDD" id="cd12797">
    <property type="entry name" value="M23_peptidase"/>
    <property type="match status" value="1"/>
</dbReference>
<proteinExistence type="predicted"/>
<sequence>MRVLNLWFIIWGWVFLPANSMAAYSGPQLKIPMKAGDSILLTVQAGGRVADVLGGGIDPFHTGNSYFSLDFDDRYAGDPVLAAASGAATVYRGQTGYGNYVVVDHGGRYSTLYAHLNQIIVQNGQSVRQGQRLGTIGNTGQSSGSHLHFELKYSGRGNDGNMAIEGARLDGLNWESYRAGQRYLSTNLEYTGFLYRPDGGENPHACADQPAGGADTNWTYSCRDQRESFESGETVWGLFRIDEVFSDHRFKVETFRDGVFQWEWTAGWNDVDERWGWRHAYFWPRLDNASPGLWEFHFFVDSGGGFATQPTGVITFEVEPREPFVFSEDGGTNPQTCADEPTGGAHTNWVYSCRDRRNIFRPWERVYGLLRIDRVFADHCFLVQTYRNGSYQWQWEWCNRGIDPNWGWEHAYFRVSQDNAQVGEWEFRFFVNAGQGYSASPLAAARFTVR</sequence>
<dbReference type="AlphaFoldDB" id="A0A1F6MA36"/>
<dbReference type="Pfam" id="PF01551">
    <property type="entry name" value="Peptidase_M23"/>
    <property type="match status" value="1"/>
</dbReference>
<dbReference type="InterPro" id="IPR050570">
    <property type="entry name" value="Cell_wall_metabolism_enzyme"/>
</dbReference>
<dbReference type="InterPro" id="IPR011055">
    <property type="entry name" value="Dup_hybrid_motif"/>
</dbReference>
<evidence type="ECO:0000313" key="2">
    <source>
        <dbReference type="EMBL" id="OGH68485.1"/>
    </source>
</evidence>
<comment type="caution">
    <text evidence="2">The sequence shown here is derived from an EMBL/GenBank/DDBJ whole genome shotgun (WGS) entry which is preliminary data.</text>
</comment>
<dbReference type="EMBL" id="MFQB01000014">
    <property type="protein sequence ID" value="OGH68485.1"/>
    <property type="molecule type" value="Genomic_DNA"/>
</dbReference>
<dbReference type="Proteomes" id="UP000176282">
    <property type="component" value="Unassembled WGS sequence"/>
</dbReference>